<keyword evidence="1" id="KW-0472">Membrane</keyword>
<keyword evidence="1" id="KW-1133">Transmembrane helix</keyword>
<dbReference type="Gramene" id="rna11062">
    <property type="protein sequence ID" value="RHN74927.1"/>
    <property type="gene ID" value="gene11062"/>
</dbReference>
<evidence type="ECO:0008006" key="4">
    <source>
        <dbReference type="Google" id="ProtNLM"/>
    </source>
</evidence>
<evidence type="ECO:0000313" key="3">
    <source>
        <dbReference type="Proteomes" id="UP000265566"/>
    </source>
</evidence>
<dbReference type="AlphaFoldDB" id="A0A396JIN4"/>
<evidence type="ECO:0000313" key="2">
    <source>
        <dbReference type="EMBL" id="RHN74927.1"/>
    </source>
</evidence>
<dbReference type="EMBL" id="PSQE01000002">
    <property type="protein sequence ID" value="RHN74927.1"/>
    <property type="molecule type" value="Genomic_DNA"/>
</dbReference>
<sequence length="65" mass="7827">MNKCNVGVWLPYTTNRQEALSILFLFLFPSFTLLLFFVCYFKSRSYTQKKEQAIYIYDLLFHVIC</sequence>
<protein>
    <recommendedName>
        <fullName evidence="4">Transmembrane protein</fullName>
    </recommendedName>
</protein>
<name>A0A396JIN4_MEDTR</name>
<keyword evidence="1" id="KW-0812">Transmembrane</keyword>
<evidence type="ECO:0000256" key="1">
    <source>
        <dbReference type="SAM" id="Phobius"/>
    </source>
</evidence>
<reference evidence="3" key="1">
    <citation type="journal article" date="2018" name="Nat. Plants">
        <title>Whole-genome landscape of Medicago truncatula symbiotic genes.</title>
        <authorList>
            <person name="Pecrix Y."/>
            <person name="Staton S.E."/>
            <person name="Sallet E."/>
            <person name="Lelandais-Briere C."/>
            <person name="Moreau S."/>
            <person name="Carrere S."/>
            <person name="Blein T."/>
            <person name="Jardinaud M.F."/>
            <person name="Latrasse D."/>
            <person name="Zouine M."/>
            <person name="Zahm M."/>
            <person name="Kreplak J."/>
            <person name="Mayjonade B."/>
            <person name="Satge C."/>
            <person name="Perez M."/>
            <person name="Cauet S."/>
            <person name="Marande W."/>
            <person name="Chantry-Darmon C."/>
            <person name="Lopez-Roques C."/>
            <person name="Bouchez O."/>
            <person name="Berard A."/>
            <person name="Debelle F."/>
            <person name="Munos S."/>
            <person name="Bendahmane A."/>
            <person name="Berges H."/>
            <person name="Niebel A."/>
            <person name="Buitink J."/>
            <person name="Frugier F."/>
            <person name="Benhamed M."/>
            <person name="Crespi M."/>
            <person name="Gouzy J."/>
            <person name="Gamas P."/>
        </authorList>
    </citation>
    <scope>NUCLEOTIDE SEQUENCE [LARGE SCALE GENOMIC DNA]</scope>
    <source>
        <strain evidence="3">cv. Jemalong A17</strain>
    </source>
</reference>
<organism evidence="2 3">
    <name type="scientific">Medicago truncatula</name>
    <name type="common">Barrel medic</name>
    <name type="synonym">Medicago tribuloides</name>
    <dbReference type="NCBI Taxonomy" id="3880"/>
    <lineage>
        <taxon>Eukaryota</taxon>
        <taxon>Viridiplantae</taxon>
        <taxon>Streptophyta</taxon>
        <taxon>Embryophyta</taxon>
        <taxon>Tracheophyta</taxon>
        <taxon>Spermatophyta</taxon>
        <taxon>Magnoliopsida</taxon>
        <taxon>eudicotyledons</taxon>
        <taxon>Gunneridae</taxon>
        <taxon>Pentapetalae</taxon>
        <taxon>rosids</taxon>
        <taxon>fabids</taxon>
        <taxon>Fabales</taxon>
        <taxon>Fabaceae</taxon>
        <taxon>Papilionoideae</taxon>
        <taxon>50 kb inversion clade</taxon>
        <taxon>NPAAA clade</taxon>
        <taxon>Hologalegina</taxon>
        <taxon>IRL clade</taxon>
        <taxon>Trifolieae</taxon>
        <taxon>Medicago</taxon>
    </lineage>
</organism>
<comment type="caution">
    <text evidence="2">The sequence shown here is derived from an EMBL/GenBank/DDBJ whole genome shotgun (WGS) entry which is preliminary data.</text>
</comment>
<feature type="transmembrane region" description="Helical" evidence="1">
    <location>
        <begin position="20"/>
        <end position="41"/>
    </location>
</feature>
<dbReference type="Proteomes" id="UP000265566">
    <property type="component" value="Chromosome 2"/>
</dbReference>
<accession>A0A396JIN4</accession>
<proteinExistence type="predicted"/>
<gene>
    <name evidence="2" type="ORF">MtrunA17_Chr2g0315611</name>
</gene>